<dbReference type="PANTHER" id="PTHR34512:SF30">
    <property type="entry name" value="OUTER MEMBRANE PROTEIN ASSEMBLY FACTOR BAMB"/>
    <property type="match status" value="1"/>
</dbReference>
<name>A0A5C5WUP7_9BACT</name>
<keyword evidence="3" id="KW-1185">Reference proteome</keyword>
<comment type="caution">
    <text evidence="2">The sequence shown here is derived from an EMBL/GenBank/DDBJ whole genome shotgun (WGS) entry which is preliminary data.</text>
</comment>
<dbReference type="SMART" id="SM00564">
    <property type="entry name" value="PQQ"/>
    <property type="match status" value="5"/>
</dbReference>
<dbReference type="SUPFAM" id="SSF50998">
    <property type="entry name" value="Quinoprotein alcohol dehydrogenase-like"/>
    <property type="match status" value="1"/>
</dbReference>
<organism evidence="2 3">
    <name type="scientific">Rubripirellula amarantea</name>
    <dbReference type="NCBI Taxonomy" id="2527999"/>
    <lineage>
        <taxon>Bacteria</taxon>
        <taxon>Pseudomonadati</taxon>
        <taxon>Planctomycetota</taxon>
        <taxon>Planctomycetia</taxon>
        <taxon>Pirellulales</taxon>
        <taxon>Pirellulaceae</taxon>
        <taxon>Rubripirellula</taxon>
    </lineage>
</organism>
<feature type="domain" description="Pyrrolo-quinoline quinone repeat" evidence="1">
    <location>
        <begin position="106"/>
        <end position="360"/>
    </location>
</feature>
<dbReference type="Gene3D" id="2.130.10.10">
    <property type="entry name" value="YVTN repeat-like/Quinoprotein amine dehydrogenase"/>
    <property type="match status" value="1"/>
</dbReference>
<evidence type="ECO:0000259" key="1">
    <source>
        <dbReference type="Pfam" id="PF13360"/>
    </source>
</evidence>
<accession>A0A5C5WUP7</accession>
<dbReference type="Pfam" id="PF13360">
    <property type="entry name" value="PQQ_2"/>
    <property type="match status" value="1"/>
</dbReference>
<evidence type="ECO:0000313" key="2">
    <source>
        <dbReference type="EMBL" id="TWT54328.1"/>
    </source>
</evidence>
<dbReference type="EMBL" id="SJPI01000001">
    <property type="protein sequence ID" value="TWT54328.1"/>
    <property type="molecule type" value="Genomic_DNA"/>
</dbReference>
<dbReference type="InterPro" id="IPR002372">
    <property type="entry name" value="PQQ_rpt_dom"/>
</dbReference>
<proteinExistence type="predicted"/>
<dbReference type="InterPro" id="IPR018391">
    <property type="entry name" value="PQQ_b-propeller_rpt"/>
</dbReference>
<protein>
    <submittedName>
        <fullName evidence="2">Outer membrane biogenesis protein BamB</fullName>
    </submittedName>
</protein>
<dbReference type="Proteomes" id="UP000316598">
    <property type="component" value="Unassembled WGS sequence"/>
</dbReference>
<sequence>MLSFYQSFIAVDRMSACTLNRLQYLVCVVLGLGWFSFAPAEDWPQWRGVNRDAAITDTNITDQFSDQILPRRWKVDIGAGYSGPTVAAGRVYVTDRGLPDSENEIERVLCFDAKDGQLIWKHQYDSVYQIGYRAGPRAAVTVHEGKAISVGAMGHLFCFDAATGDILWQHDLANEYGVRMPIWGIAGSPLVVSGLVIQIAAGQNDQCVMAFDLNTGERKWHSIDERAGYSSPIVIEQAGQKVVVCYTGESVSGLDPETGNVHWRVDYPPRNMPIGVPTPAVEGNKIFVSSFYDGSLLIEFDSKSLSAKRLWHRVGIDEKNTDALHCMISGPLIKGDFVYGVDSYGELRCLDLKTGDRVWESDQAVKRSRWATIHTIQHGHNEIMLNDQGHLILASLTPEGYKEFDRAALIKPTKLQLNRRDGVVWSHPAIADGLVYARSDTELVCASIRKEDHAR</sequence>
<reference evidence="2 3" key="1">
    <citation type="submission" date="2019-02" db="EMBL/GenBank/DDBJ databases">
        <title>Deep-cultivation of Planctomycetes and their phenomic and genomic characterization uncovers novel biology.</title>
        <authorList>
            <person name="Wiegand S."/>
            <person name="Jogler M."/>
            <person name="Boedeker C."/>
            <person name="Pinto D."/>
            <person name="Vollmers J."/>
            <person name="Rivas-Marin E."/>
            <person name="Kohn T."/>
            <person name="Peeters S.H."/>
            <person name="Heuer A."/>
            <person name="Rast P."/>
            <person name="Oberbeckmann S."/>
            <person name="Bunk B."/>
            <person name="Jeske O."/>
            <person name="Meyerdierks A."/>
            <person name="Storesund J.E."/>
            <person name="Kallscheuer N."/>
            <person name="Luecker S."/>
            <person name="Lage O.M."/>
            <person name="Pohl T."/>
            <person name="Merkel B.J."/>
            <person name="Hornburger P."/>
            <person name="Mueller R.-W."/>
            <person name="Bruemmer F."/>
            <person name="Labrenz M."/>
            <person name="Spormann A.M."/>
            <person name="Op Den Camp H."/>
            <person name="Overmann J."/>
            <person name="Amann R."/>
            <person name="Jetten M.S.M."/>
            <person name="Mascher T."/>
            <person name="Medema M.H."/>
            <person name="Devos D.P."/>
            <person name="Kaster A.-K."/>
            <person name="Ovreas L."/>
            <person name="Rohde M."/>
            <person name="Galperin M.Y."/>
            <person name="Jogler C."/>
        </authorList>
    </citation>
    <scope>NUCLEOTIDE SEQUENCE [LARGE SCALE GENOMIC DNA]</scope>
    <source>
        <strain evidence="2 3">Pla22</strain>
    </source>
</reference>
<dbReference type="InterPro" id="IPR011047">
    <property type="entry name" value="Quinoprotein_ADH-like_sf"/>
</dbReference>
<dbReference type="PANTHER" id="PTHR34512">
    <property type="entry name" value="CELL SURFACE PROTEIN"/>
    <property type="match status" value="1"/>
</dbReference>
<dbReference type="InterPro" id="IPR015943">
    <property type="entry name" value="WD40/YVTN_repeat-like_dom_sf"/>
</dbReference>
<evidence type="ECO:0000313" key="3">
    <source>
        <dbReference type="Proteomes" id="UP000316598"/>
    </source>
</evidence>
<dbReference type="AlphaFoldDB" id="A0A5C5WUP7"/>
<gene>
    <name evidence="2" type="ORF">Pla22_19740</name>
</gene>